<proteinExistence type="inferred from homology"/>
<evidence type="ECO:0000256" key="1">
    <source>
        <dbReference type="ARBA" id="ARBA00007227"/>
    </source>
</evidence>
<dbReference type="SUPFAM" id="SSF47413">
    <property type="entry name" value="lambda repressor-like DNA-binding domains"/>
    <property type="match status" value="1"/>
</dbReference>
<dbReference type="Pfam" id="PF06114">
    <property type="entry name" value="Peptidase_M78"/>
    <property type="match status" value="1"/>
</dbReference>
<accession>A0A975NHZ2</accession>
<dbReference type="GO" id="GO:0003677">
    <property type="term" value="F:DNA binding"/>
    <property type="evidence" value="ECO:0007669"/>
    <property type="project" value="InterPro"/>
</dbReference>
<dbReference type="Gene3D" id="1.10.260.40">
    <property type="entry name" value="lambda repressor-like DNA-binding domains"/>
    <property type="match status" value="1"/>
</dbReference>
<dbReference type="InterPro" id="IPR010982">
    <property type="entry name" value="Lambda_DNA-bd_dom_sf"/>
</dbReference>
<reference evidence="4" key="1">
    <citation type="submission" date="2021-06" db="EMBL/GenBank/DDBJ databases">
        <title>Bradyrhizobium sp. S2-20-1 Genome sequencing.</title>
        <authorList>
            <person name="Jin L."/>
        </authorList>
    </citation>
    <scope>NUCLEOTIDE SEQUENCE</scope>
    <source>
        <strain evidence="4">S2-20-1</strain>
    </source>
</reference>
<evidence type="ECO:0000256" key="2">
    <source>
        <dbReference type="SAM" id="MobiDB-lite"/>
    </source>
</evidence>
<dbReference type="AlphaFoldDB" id="A0A975NHZ2"/>
<evidence type="ECO:0000259" key="3">
    <source>
        <dbReference type="PROSITE" id="PS50943"/>
    </source>
</evidence>
<dbReference type="InterPro" id="IPR052345">
    <property type="entry name" value="Rad_response_metalloprotease"/>
</dbReference>
<feature type="region of interest" description="Disordered" evidence="2">
    <location>
        <begin position="381"/>
        <end position="401"/>
    </location>
</feature>
<dbReference type="Proteomes" id="UP000680839">
    <property type="component" value="Chromosome"/>
</dbReference>
<name>A0A975NHZ2_9BRAD</name>
<dbReference type="Pfam" id="PF13560">
    <property type="entry name" value="HTH_31"/>
    <property type="match status" value="1"/>
</dbReference>
<feature type="domain" description="HTH cro/C1-type" evidence="3">
    <location>
        <begin position="15"/>
        <end position="69"/>
    </location>
</feature>
<evidence type="ECO:0000313" key="5">
    <source>
        <dbReference type="Proteomes" id="UP000680839"/>
    </source>
</evidence>
<evidence type="ECO:0000313" key="4">
    <source>
        <dbReference type="EMBL" id="QWG14479.1"/>
    </source>
</evidence>
<dbReference type="RefSeq" id="WP_215623099.1">
    <property type="nucleotide sequence ID" value="NZ_CP076134.1"/>
</dbReference>
<dbReference type="InterPro" id="IPR010359">
    <property type="entry name" value="IrrE_HExxH"/>
</dbReference>
<dbReference type="CDD" id="cd00093">
    <property type="entry name" value="HTH_XRE"/>
    <property type="match status" value="1"/>
</dbReference>
<dbReference type="PROSITE" id="PS50943">
    <property type="entry name" value="HTH_CROC1"/>
    <property type="match status" value="1"/>
</dbReference>
<protein>
    <submittedName>
        <fullName evidence="4">XRE family transcriptional regulator</fullName>
    </submittedName>
</protein>
<dbReference type="InterPro" id="IPR001387">
    <property type="entry name" value="Cro/C1-type_HTH"/>
</dbReference>
<organism evidence="4 5">
    <name type="scientific">Bradyrhizobium sediminis</name>
    <dbReference type="NCBI Taxonomy" id="2840469"/>
    <lineage>
        <taxon>Bacteria</taxon>
        <taxon>Pseudomonadati</taxon>
        <taxon>Pseudomonadota</taxon>
        <taxon>Alphaproteobacteria</taxon>
        <taxon>Hyphomicrobiales</taxon>
        <taxon>Nitrobacteraceae</taxon>
        <taxon>Bradyrhizobium</taxon>
    </lineage>
</organism>
<gene>
    <name evidence="4" type="ORF">KMZ29_07365</name>
</gene>
<comment type="similarity">
    <text evidence="1">Belongs to the short-chain fatty acyl-CoA assimilation regulator (ScfR) family.</text>
</comment>
<dbReference type="SMART" id="SM00530">
    <property type="entry name" value="HTH_XRE"/>
    <property type="match status" value="1"/>
</dbReference>
<sequence>MSRATTKEFFIKERLTEVREARGLTQTGVAKSLNRSNSTISNWERGEQAPEPAALEQLAGLMEVPTGYFRLPMPDYGDDAIFFRSLANATARIRTREKARVRWLQHISLTLQRTLDFPEVRFPQLLSDGDYKRLEHADLEKLAEAMRKHWNLGEAPIKNAILVAENAGTVVGVDSVGSTKIDGQGNWSRADHRPYILLAGDKYTAFRRQMDLAHELCHLILHRGVSEAELAENFHLIEDQAKYLASAFLLPHRSFSADIFSLSLDGLLALKPKWMVSVGAMIKRAHQLEMLSDAAAQRLWQYRATRGWHKREPLDLPNETPVEEPRLLKRSVEMIVQAKVRSKTDLLLSDICLAGHDVEQLACLQPHYFADPATVVPFEPKLKTRDGTGTSADVIPLRKPN</sequence>
<dbReference type="PANTHER" id="PTHR43236:SF1">
    <property type="entry name" value="BLL7220 PROTEIN"/>
    <property type="match status" value="1"/>
</dbReference>
<dbReference type="EMBL" id="CP076134">
    <property type="protein sequence ID" value="QWG14479.1"/>
    <property type="molecule type" value="Genomic_DNA"/>
</dbReference>
<dbReference type="PANTHER" id="PTHR43236">
    <property type="entry name" value="ANTITOXIN HIGA1"/>
    <property type="match status" value="1"/>
</dbReference>